<dbReference type="PANTHER" id="PTHR33119:SF1">
    <property type="entry name" value="FE2OG DIOXYGENASE DOMAIN-CONTAINING PROTEIN"/>
    <property type="match status" value="1"/>
</dbReference>
<dbReference type="EMBL" id="KZ084104">
    <property type="protein sequence ID" value="OSD02593.1"/>
    <property type="molecule type" value="Genomic_DNA"/>
</dbReference>
<feature type="domain" description="DUF4246" evidence="1">
    <location>
        <begin position="118"/>
        <end position="537"/>
    </location>
</feature>
<dbReference type="OrthoDB" id="415532at2759"/>
<dbReference type="InterPro" id="IPR025340">
    <property type="entry name" value="DUF4246"/>
</dbReference>
<dbReference type="InterPro" id="IPR049207">
    <property type="entry name" value="DUF4246_N"/>
</dbReference>
<keyword evidence="4" id="KW-1185">Reference proteome</keyword>
<evidence type="ECO:0000259" key="2">
    <source>
        <dbReference type="Pfam" id="PF21666"/>
    </source>
</evidence>
<dbReference type="InterPro" id="IPR049192">
    <property type="entry name" value="DUF4246_C"/>
</dbReference>
<dbReference type="PANTHER" id="PTHR33119">
    <property type="entry name" value="IFI3P"/>
    <property type="match status" value="1"/>
</dbReference>
<sequence length="602" mass="69643">MHPVQIMAATTTEGNIQAPPVPASPEEVKRTFPSPFTFIINNPVPLVELRLRRFAREIYEKPRWWEKVLDEDIVARWKREFVEHDRAMVEKYWGGEKRTEEGDGEKQWPRDPITEPQLRYLFDELRYLATQRDEMTGISSTTIPMVYESSALIPSELKISMKSLAQKLENVPNEEKDWHPGSNQQVLDLVHPSLFCLRIGHSFIHHPLPGHTDQFQLLTNDDYFDMRRDIRHSLTETWQRNGEPFFPFDFAISKTYQWLPTDFTVSEDGRVTPAGYINNLNPAEYPHAYRTISSILERFIPIFERVASDELNPPPACPFPIDPFAWYSDVYDNSPDLDGEELDKWYDIHRWPVLPEIKPFEPPKADDRVTFSLKGRTIQVIVKMANIVLTPENPTYPGGSWHVEGMANEKIIATGLYYYDSDNITESKLLFRAAIGDGEYNSATLLSYDQYDYRGYLVVYGVTNNLQLNQQLGHIVAMEDKCVAFPNIYQHRVAPFELVDRSRPGHRKILAFFLVDPLNPIHSTTSIPPQNAQWYRDAVYGCSAFQKLPTELIEAILGYVLEGTITMEQAKADREELMKERAQFITTHNEDVFEAPFSMCEH</sequence>
<protein>
    <submittedName>
        <fullName evidence="3">Uncharacterized protein</fullName>
    </submittedName>
</protein>
<dbReference type="AlphaFoldDB" id="A0A1Y2IPI6"/>
<gene>
    <name evidence="3" type="ORF">PYCCODRAFT_322392</name>
</gene>
<evidence type="ECO:0000313" key="4">
    <source>
        <dbReference type="Proteomes" id="UP000193067"/>
    </source>
</evidence>
<dbReference type="STRING" id="1353009.A0A1Y2IPI6"/>
<dbReference type="Pfam" id="PF21666">
    <property type="entry name" value="DUF4246_N"/>
    <property type="match status" value="1"/>
</dbReference>
<dbReference type="Pfam" id="PF14033">
    <property type="entry name" value="DUF4246"/>
    <property type="match status" value="1"/>
</dbReference>
<evidence type="ECO:0000313" key="3">
    <source>
        <dbReference type="EMBL" id="OSD02593.1"/>
    </source>
</evidence>
<reference evidence="3 4" key="1">
    <citation type="journal article" date="2015" name="Biotechnol. Biofuels">
        <title>Enhanced degradation of softwood versus hardwood by the white-rot fungus Pycnoporus coccineus.</title>
        <authorList>
            <person name="Couturier M."/>
            <person name="Navarro D."/>
            <person name="Chevret D."/>
            <person name="Henrissat B."/>
            <person name="Piumi F."/>
            <person name="Ruiz-Duenas F.J."/>
            <person name="Martinez A.T."/>
            <person name="Grigoriev I.V."/>
            <person name="Riley R."/>
            <person name="Lipzen A."/>
            <person name="Berrin J.G."/>
            <person name="Master E.R."/>
            <person name="Rosso M.N."/>
        </authorList>
    </citation>
    <scope>NUCLEOTIDE SEQUENCE [LARGE SCALE GENOMIC DNA]</scope>
    <source>
        <strain evidence="3 4">BRFM310</strain>
    </source>
</reference>
<proteinExistence type="predicted"/>
<dbReference type="Proteomes" id="UP000193067">
    <property type="component" value="Unassembled WGS sequence"/>
</dbReference>
<name>A0A1Y2IPI6_TRAC3</name>
<feature type="domain" description="DUF4246" evidence="2">
    <location>
        <begin position="27"/>
        <end position="80"/>
    </location>
</feature>
<organism evidence="3 4">
    <name type="scientific">Trametes coccinea (strain BRFM310)</name>
    <name type="common">Pycnoporus coccineus</name>
    <dbReference type="NCBI Taxonomy" id="1353009"/>
    <lineage>
        <taxon>Eukaryota</taxon>
        <taxon>Fungi</taxon>
        <taxon>Dikarya</taxon>
        <taxon>Basidiomycota</taxon>
        <taxon>Agaricomycotina</taxon>
        <taxon>Agaricomycetes</taxon>
        <taxon>Polyporales</taxon>
        <taxon>Polyporaceae</taxon>
        <taxon>Trametes</taxon>
    </lineage>
</organism>
<accession>A0A1Y2IPI6</accession>
<evidence type="ECO:0000259" key="1">
    <source>
        <dbReference type="Pfam" id="PF14033"/>
    </source>
</evidence>